<feature type="transmembrane region" description="Helical" evidence="2">
    <location>
        <begin position="57"/>
        <end position="79"/>
    </location>
</feature>
<evidence type="ECO:0000256" key="1">
    <source>
        <dbReference type="SAM" id="MobiDB-lite"/>
    </source>
</evidence>
<feature type="compositionally biased region" description="Basic and acidic residues" evidence="1">
    <location>
        <begin position="1"/>
        <end position="11"/>
    </location>
</feature>
<name>A0A7G9RCM0_9ACTN</name>
<feature type="compositionally biased region" description="Low complexity" evidence="1">
    <location>
        <begin position="86"/>
        <end position="130"/>
    </location>
</feature>
<feature type="region of interest" description="Disordered" evidence="1">
    <location>
        <begin position="1"/>
        <end position="21"/>
    </location>
</feature>
<dbReference type="RefSeq" id="WP_187579187.1">
    <property type="nucleotide sequence ID" value="NZ_CP060713.1"/>
</dbReference>
<accession>A0A7G9RCM0</accession>
<organism evidence="4 5">
    <name type="scientific">Nocardioides mesophilus</name>
    <dbReference type="NCBI Taxonomy" id="433659"/>
    <lineage>
        <taxon>Bacteria</taxon>
        <taxon>Bacillati</taxon>
        <taxon>Actinomycetota</taxon>
        <taxon>Actinomycetes</taxon>
        <taxon>Propionibacteriales</taxon>
        <taxon>Nocardioidaceae</taxon>
        <taxon>Nocardioides</taxon>
    </lineage>
</organism>
<dbReference type="SMART" id="SM00909">
    <property type="entry name" value="Germane"/>
    <property type="match status" value="1"/>
</dbReference>
<dbReference type="EMBL" id="CP060713">
    <property type="protein sequence ID" value="QNN53345.1"/>
    <property type="molecule type" value="Genomic_DNA"/>
</dbReference>
<protein>
    <submittedName>
        <fullName evidence="4">GerMN domain-containing protein</fullName>
    </submittedName>
</protein>
<evidence type="ECO:0000256" key="2">
    <source>
        <dbReference type="SAM" id="Phobius"/>
    </source>
</evidence>
<dbReference type="InterPro" id="IPR019606">
    <property type="entry name" value="GerMN"/>
</dbReference>
<keyword evidence="2" id="KW-0812">Transmembrane</keyword>
<keyword evidence="2" id="KW-1133">Transmembrane helix</keyword>
<keyword evidence="2" id="KW-0472">Membrane</keyword>
<sequence>MTSPPDDRPDQPDQPDDQPEDRLHELFESAVADVEPRHGLDAIQSRTKVTHMSARPWYLGAAAAVVATAATIVAVTVIGNDGGTPSSGPAPAGSASVSVSPSEPTREASASPAVPSVEPSPSASQSAEQPGGTVAVPVYYLGETGRGPRLYREFHPGSATDALQAALDQAVGQAPEDPDYFTPWPSGTTVDGSFDGTGADGEIAITVTSPTGTSLHDRPTGMDAQTAEMAVQQLVYTAQAAVGGTNPVQFLLDGSRTDTLLGVPVSEPLARGEATSTLALVWIIAPEQGAQVSSPFTVKGIGAFFEANVTWKLLAADTGKVVKSGFAMAEECCRMAPYSFQVSAPPGDYTLLVSDEDASGGEGPQPFQDTKQVTITR</sequence>
<keyword evidence="5" id="KW-1185">Reference proteome</keyword>
<dbReference type="AlphaFoldDB" id="A0A7G9RCM0"/>
<feature type="compositionally biased region" description="Polar residues" evidence="1">
    <location>
        <begin position="367"/>
        <end position="377"/>
    </location>
</feature>
<feature type="domain" description="GerMN" evidence="3">
    <location>
        <begin position="163"/>
        <end position="261"/>
    </location>
</feature>
<dbReference type="InterPro" id="IPR018911">
    <property type="entry name" value="Gmad2_Ig-like_dom"/>
</dbReference>
<proteinExistence type="predicted"/>
<dbReference type="KEGG" id="nmes:H9L09_02420"/>
<gene>
    <name evidence="4" type="ORF">H9L09_02420</name>
</gene>
<reference evidence="4 5" key="1">
    <citation type="submission" date="2020-08" db="EMBL/GenBank/DDBJ databases">
        <title>Genome sequence of Nocardioides mesophilus KACC 16243T.</title>
        <authorList>
            <person name="Hyun D.-W."/>
            <person name="Bae J.-W."/>
        </authorList>
    </citation>
    <scope>NUCLEOTIDE SEQUENCE [LARGE SCALE GENOMIC DNA]</scope>
    <source>
        <strain evidence="4 5">KACC 16243</strain>
    </source>
</reference>
<evidence type="ECO:0000313" key="4">
    <source>
        <dbReference type="EMBL" id="QNN53345.1"/>
    </source>
</evidence>
<feature type="region of interest" description="Disordered" evidence="1">
    <location>
        <begin position="83"/>
        <end position="130"/>
    </location>
</feature>
<dbReference type="Pfam" id="PF10646">
    <property type="entry name" value="Germane"/>
    <property type="match status" value="1"/>
</dbReference>
<feature type="region of interest" description="Disordered" evidence="1">
    <location>
        <begin position="354"/>
        <end position="377"/>
    </location>
</feature>
<dbReference type="Pfam" id="PF10648">
    <property type="entry name" value="Gmad2"/>
    <property type="match status" value="1"/>
</dbReference>
<evidence type="ECO:0000313" key="5">
    <source>
        <dbReference type="Proteomes" id="UP000515947"/>
    </source>
</evidence>
<dbReference type="Proteomes" id="UP000515947">
    <property type="component" value="Chromosome"/>
</dbReference>
<evidence type="ECO:0000259" key="3">
    <source>
        <dbReference type="SMART" id="SM00909"/>
    </source>
</evidence>